<protein>
    <recommendedName>
        <fullName evidence="6">Acetate kinase</fullName>
        <ecNumber evidence="6">2.7.2.1</ecNumber>
    </recommendedName>
    <alternativeName>
        <fullName evidence="6">Acetokinase</fullName>
    </alternativeName>
</protein>
<comment type="cofactor">
    <cofactor evidence="6">
        <name>Mg(2+)</name>
        <dbReference type="ChEBI" id="CHEBI:18420"/>
    </cofactor>
    <cofactor evidence="6">
        <name>Mn(2+)</name>
        <dbReference type="ChEBI" id="CHEBI:29035"/>
    </cofactor>
    <text evidence="6">Mg(2+). Can also accept Mn(2+).</text>
</comment>
<evidence type="ECO:0000313" key="8">
    <source>
        <dbReference type="EMBL" id="AFX74263.1"/>
    </source>
</evidence>
<feature type="active site" description="Proton donor/acceptor" evidence="6">
    <location>
        <position position="147"/>
    </location>
</feature>
<dbReference type="Gene3D" id="3.30.420.40">
    <property type="match status" value="2"/>
</dbReference>
<feature type="binding site" evidence="6">
    <location>
        <position position="90"/>
    </location>
    <ligand>
        <name>substrate</name>
    </ligand>
</feature>
<dbReference type="AlphaFoldDB" id="A0AAI8AMN1"/>
<keyword evidence="6" id="KW-0460">Magnesium</keyword>
<dbReference type="EC" id="2.7.2.1" evidence="6"/>
<sequence>MSSKILVINAGSSSIKWSMFSKENMQLHSSGIVERIGIAGSFFKTKLGNQSWLKDQDVVDHKEAMSILIKIWLQNAIIQDVNDIEIAGFRVVHGGSEFTGPTALTSKEIQIIEDLSKFAPLHNPGAVQTIKAIQKILPKVKISANFDTAFHTSIPAVNHTYPINSRFAKDHGIKKYGFHGISHKFITNKMEEIFKRDKVNFVNLHIGNGASLCAIKESKSLDTSMGLTPLAGVMMGTRSGDIDPSIHQFVVNETKMSLNEFIDMLNKKSGLFGVSGISSDVRDLLQARKDGNKDAEFALELYTQKIADYLVNYINKIGKDIDGIVFTGGVGENAALVRSLILSKINFPKFNIVIDKVVNEKPLSEFADVEKISTEESDLNVFVIKTNEELLIAQNALKIFSK</sequence>
<dbReference type="PRINTS" id="PR00471">
    <property type="entry name" value="ACETATEKNASE"/>
</dbReference>
<evidence type="ECO:0000256" key="7">
    <source>
        <dbReference type="RuleBase" id="RU003835"/>
    </source>
</evidence>
<dbReference type="SUPFAM" id="SSF53067">
    <property type="entry name" value="Actin-like ATPase domain"/>
    <property type="match status" value="2"/>
</dbReference>
<dbReference type="PROSITE" id="PS01075">
    <property type="entry name" value="ACETATE_KINASE_1"/>
    <property type="match status" value="1"/>
</dbReference>
<feature type="binding site" evidence="6">
    <location>
        <begin position="205"/>
        <end position="209"/>
    </location>
    <ligand>
        <name>ATP</name>
        <dbReference type="ChEBI" id="CHEBI:30616"/>
    </ligand>
</feature>
<keyword evidence="2 6" id="KW-0808">Transferase</keyword>
<dbReference type="GO" id="GO:0005524">
    <property type="term" value="F:ATP binding"/>
    <property type="evidence" value="ECO:0007669"/>
    <property type="project" value="UniProtKB-KW"/>
</dbReference>
<dbReference type="GO" id="GO:0006085">
    <property type="term" value="P:acetyl-CoA biosynthetic process"/>
    <property type="evidence" value="ECO:0007669"/>
    <property type="project" value="UniProtKB-UniRule"/>
</dbReference>
<dbReference type="NCBIfam" id="TIGR00016">
    <property type="entry name" value="ackA"/>
    <property type="match status" value="1"/>
</dbReference>
<organism evidence="8 9">
    <name type="scientific">Mesomycoplasma hyorhinis SK76</name>
    <dbReference type="NCBI Taxonomy" id="1118964"/>
    <lineage>
        <taxon>Bacteria</taxon>
        <taxon>Bacillati</taxon>
        <taxon>Mycoplasmatota</taxon>
        <taxon>Mycoplasmoidales</taxon>
        <taxon>Metamycoplasmataceae</taxon>
        <taxon>Mesomycoplasma</taxon>
    </lineage>
</organism>
<reference evidence="8 9" key="1">
    <citation type="journal article" date="2013" name="Genome Announc.">
        <title>Complete Genome Sequence of Mycoplasma hyorhinis Strain SK76.</title>
        <authorList>
            <person name="Goodison S."/>
            <person name="Urquidi V."/>
            <person name="Kumar D."/>
            <person name="Reyes L."/>
            <person name="Rosser C.J."/>
        </authorList>
    </citation>
    <scope>NUCLEOTIDE SEQUENCE [LARGE SCALE GENOMIC DNA]</scope>
    <source>
        <strain evidence="8 9">SK76</strain>
    </source>
</reference>
<dbReference type="InterPro" id="IPR004372">
    <property type="entry name" value="Ac/propionate_kinase"/>
</dbReference>
<name>A0AAI8AMN1_MESHY</name>
<dbReference type="GO" id="GO:0006083">
    <property type="term" value="P:acetate metabolic process"/>
    <property type="evidence" value="ECO:0007669"/>
    <property type="project" value="TreeGrafter"/>
</dbReference>
<comment type="catalytic activity">
    <reaction evidence="6">
        <text>acetate + ATP = acetyl phosphate + ADP</text>
        <dbReference type="Rhea" id="RHEA:11352"/>
        <dbReference type="ChEBI" id="CHEBI:22191"/>
        <dbReference type="ChEBI" id="CHEBI:30089"/>
        <dbReference type="ChEBI" id="CHEBI:30616"/>
        <dbReference type="ChEBI" id="CHEBI:456216"/>
        <dbReference type="EC" id="2.7.2.1"/>
    </reaction>
</comment>
<dbReference type="GeneID" id="93248454"/>
<keyword evidence="4 6" id="KW-0418">Kinase</keyword>
<evidence type="ECO:0000256" key="1">
    <source>
        <dbReference type="ARBA" id="ARBA00008748"/>
    </source>
</evidence>
<evidence type="ECO:0000256" key="3">
    <source>
        <dbReference type="ARBA" id="ARBA00022741"/>
    </source>
</evidence>
<evidence type="ECO:0000256" key="6">
    <source>
        <dbReference type="HAMAP-Rule" id="MF_00020"/>
    </source>
</evidence>
<feature type="binding site" evidence="6">
    <location>
        <begin position="280"/>
        <end position="282"/>
    </location>
    <ligand>
        <name>ATP</name>
        <dbReference type="ChEBI" id="CHEBI:30616"/>
    </ligand>
</feature>
<comment type="pathway">
    <text evidence="6">Metabolic intermediate biosynthesis; acetyl-CoA biosynthesis; acetyl-CoA from acetate: step 1/2.</text>
</comment>
<dbReference type="InterPro" id="IPR000890">
    <property type="entry name" value="Aliphatic_acid_kin_short-chain"/>
</dbReference>
<comment type="subunit">
    <text evidence="6">Homodimer.</text>
</comment>
<evidence type="ECO:0000313" key="9">
    <source>
        <dbReference type="Proteomes" id="UP000009399"/>
    </source>
</evidence>
<dbReference type="PANTHER" id="PTHR21060:SF15">
    <property type="entry name" value="ACETATE KINASE-RELATED"/>
    <property type="match status" value="1"/>
</dbReference>
<dbReference type="GO" id="GO:0005737">
    <property type="term" value="C:cytoplasm"/>
    <property type="evidence" value="ECO:0007669"/>
    <property type="project" value="UniProtKB-SubCell"/>
</dbReference>
<gene>
    <name evidence="6" type="primary">ackA</name>
    <name evidence="8" type="ORF">MOS_338</name>
</gene>
<evidence type="ECO:0000256" key="5">
    <source>
        <dbReference type="ARBA" id="ARBA00022840"/>
    </source>
</evidence>
<keyword evidence="6" id="KW-0963">Cytoplasm</keyword>
<dbReference type="PANTHER" id="PTHR21060">
    <property type="entry name" value="ACETATE KINASE"/>
    <property type="match status" value="1"/>
</dbReference>
<feature type="site" description="Transition state stabilizer" evidence="6">
    <location>
        <position position="238"/>
    </location>
</feature>
<comment type="similarity">
    <text evidence="1 6 7">Belongs to the acetokinase family.</text>
</comment>
<evidence type="ECO:0000256" key="4">
    <source>
        <dbReference type="ARBA" id="ARBA00022777"/>
    </source>
</evidence>
<dbReference type="GO" id="GO:0000287">
    <property type="term" value="F:magnesium ion binding"/>
    <property type="evidence" value="ECO:0007669"/>
    <property type="project" value="UniProtKB-UniRule"/>
</dbReference>
<dbReference type="HAMAP" id="MF_00020">
    <property type="entry name" value="Acetate_kinase"/>
    <property type="match status" value="1"/>
</dbReference>
<dbReference type="EMBL" id="CP003914">
    <property type="protein sequence ID" value="AFX74263.1"/>
    <property type="molecule type" value="Genomic_DNA"/>
</dbReference>
<feature type="binding site" evidence="6">
    <location>
        <position position="388"/>
    </location>
    <ligand>
        <name>Mg(2+)</name>
        <dbReference type="ChEBI" id="CHEBI:18420"/>
    </ligand>
</feature>
<dbReference type="PIRSF" id="PIRSF000722">
    <property type="entry name" value="Acetate_prop_kin"/>
    <property type="match status" value="1"/>
</dbReference>
<keyword evidence="5 6" id="KW-0067">ATP-binding</keyword>
<keyword evidence="3 6" id="KW-0547">Nucleotide-binding</keyword>
<dbReference type="Pfam" id="PF00871">
    <property type="entry name" value="Acetate_kinase"/>
    <property type="match status" value="1"/>
</dbReference>
<dbReference type="InterPro" id="IPR043129">
    <property type="entry name" value="ATPase_NBD"/>
</dbReference>
<dbReference type="KEGG" id="mhs:MOS_338"/>
<comment type="subcellular location">
    <subcellularLocation>
        <location evidence="6">Cytoplasm</location>
    </subcellularLocation>
</comment>
<keyword evidence="6" id="KW-0479">Metal-binding</keyword>
<dbReference type="Proteomes" id="UP000009399">
    <property type="component" value="Chromosome"/>
</dbReference>
<accession>A0AAI8AMN1</accession>
<feature type="site" description="Transition state stabilizer" evidence="6">
    <location>
        <position position="179"/>
    </location>
</feature>
<feature type="binding site" evidence="6">
    <location>
        <begin position="329"/>
        <end position="333"/>
    </location>
    <ligand>
        <name>ATP</name>
        <dbReference type="ChEBI" id="CHEBI:30616"/>
    </ligand>
</feature>
<comment type="function">
    <text evidence="6">Catalyzes the formation of acetyl phosphate from acetate and ATP. Can also catalyze the reverse reaction.</text>
</comment>
<dbReference type="RefSeq" id="WP_015084127.1">
    <property type="nucleotide sequence ID" value="NC_019552.1"/>
</dbReference>
<evidence type="ECO:0000256" key="2">
    <source>
        <dbReference type="ARBA" id="ARBA00022679"/>
    </source>
</evidence>
<proteinExistence type="inferred from homology"/>
<feature type="binding site" evidence="6">
    <location>
        <position position="16"/>
    </location>
    <ligand>
        <name>ATP</name>
        <dbReference type="ChEBI" id="CHEBI:30616"/>
    </ligand>
</feature>
<dbReference type="GO" id="GO:0008776">
    <property type="term" value="F:acetate kinase activity"/>
    <property type="evidence" value="ECO:0007669"/>
    <property type="project" value="UniProtKB-UniRule"/>
</dbReference>
<feature type="binding site" evidence="6">
    <location>
        <position position="9"/>
    </location>
    <ligand>
        <name>Mg(2+)</name>
        <dbReference type="ChEBI" id="CHEBI:18420"/>
    </ligand>
</feature>
<dbReference type="InterPro" id="IPR023865">
    <property type="entry name" value="Aliphatic_acid_kinase_CS"/>
</dbReference>
<dbReference type="NCBIfam" id="NF005520">
    <property type="entry name" value="PRK07157.1"/>
    <property type="match status" value="1"/>
</dbReference>